<protein>
    <submittedName>
        <fullName evidence="2">Uncharacterized protein</fullName>
    </submittedName>
</protein>
<evidence type="ECO:0000313" key="2">
    <source>
        <dbReference type="EMBL" id="SCP02846.1"/>
    </source>
</evidence>
<accession>A0A1D3TD69</accession>
<dbReference type="AlphaFoldDB" id="A0A1D3TD69"/>
<dbReference type="OrthoDB" id="383419at2759"/>
<dbReference type="EMBL" id="LT594634">
    <property type="protein sequence ID" value="SCP02846.1"/>
    <property type="molecule type" value="Genomic_DNA"/>
</dbReference>
<organism evidence="2 3">
    <name type="scientific">Plasmodium malariae</name>
    <dbReference type="NCBI Taxonomy" id="5858"/>
    <lineage>
        <taxon>Eukaryota</taxon>
        <taxon>Sar</taxon>
        <taxon>Alveolata</taxon>
        <taxon>Apicomplexa</taxon>
        <taxon>Aconoidasida</taxon>
        <taxon>Haemosporida</taxon>
        <taxon>Plasmodiidae</taxon>
        <taxon>Plasmodium</taxon>
        <taxon>Plasmodium (Plasmodium)</taxon>
    </lineage>
</organism>
<feature type="region of interest" description="Disordered" evidence="1">
    <location>
        <begin position="73"/>
        <end position="140"/>
    </location>
</feature>
<sequence>MTISNRSFVYSLQHLLTLYRRANIKNAVKSTHILLCHLKGYNTAYKKYVCAYGKNFIVHKNQFSIYAKNKSDECNTSEEHSDDDNDKLFLNDNESENDAEEEQEEKYSKTKRPCNNSENSDQINKHISDKQNFNEQVINSPTEITKKSKYDSDVILIYEDLPHLSSDMLSPHLSEEEIEQVNSGIPDFPYDNYSNNIAYNKKIKK</sequence>
<dbReference type="VEuPathDB" id="PlasmoDB:PmUG01_13049300"/>
<keyword evidence="3" id="KW-1185">Reference proteome</keyword>
<feature type="compositionally biased region" description="Acidic residues" evidence="1">
    <location>
        <begin position="93"/>
        <end position="104"/>
    </location>
</feature>
<evidence type="ECO:0000256" key="1">
    <source>
        <dbReference type="SAM" id="MobiDB-lite"/>
    </source>
</evidence>
<dbReference type="Proteomes" id="UP000219813">
    <property type="component" value="Chromosome 13"/>
</dbReference>
<name>A0A1D3TD69_PLAMA</name>
<dbReference type="GeneID" id="39871210"/>
<dbReference type="RefSeq" id="XP_028863878.1">
    <property type="nucleotide sequence ID" value="XM_029007495.1"/>
</dbReference>
<dbReference type="KEGG" id="pmal:PMUG01_13049300"/>
<feature type="compositionally biased region" description="Polar residues" evidence="1">
    <location>
        <begin position="113"/>
        <end position="122"/>
    </location>
</feature>
<evidence type="ECO:0000313" key="3">
    <source>
        <dbReference type="Proteomes" id="UP000219813"/>
    </source>
</evidence>
<gene>
    <name evidence="2" type="primary">PmUG01_13049300</name>
    <name evidence="2" type="ORF">PMUG01_13049300</name>
</gene>
<feature type="compositionally biased region" description="Polar residues" evidence="1">
    <location>
        <begin position="130"/>
        <end position="140"/>
    </location>
</feature>
<reference evidence="2 3" key="1">
    <citation type="submission" date="2016-06" db="EMBL/GenBank/DDBJ databases">
        <authorList>
            <consortium name="Pathogen Informatics"/>
        </authorList>
    </citation>
    <scope>NUCLEOTIDE SEQUENCE [LARGE SCALE GENOMIC DNA]</scope>
</reference>
<proteinExistence type="predicted"/>
<dbReference type="OMA" id="EKYSCAV"/>